<keyword evidence="4" id="KW-1185">Reference proteome</keyword>
<sequence>MSFLAGLFGVLSFLFLVVTLVGVIAPSLFKDKKSGEVPKRLHFLVGGVAGSVIAFVIAGALAPEKSPDSTSIASAEHVVADAKAIPSAVTTSKDVPQTPDKSLGMSPEEFRQGFNRIVSKVSSDYKMAELDIESGNVNDVFKRSLGPGVALIGTVNKADGSLRELMVLIGGGANTDPAKTIAVLMAATQAANPTISAKENSSEVVEMTKVAVDNIKTGKPVERQVGRLAYTASASEATGLMFAIGAL</sequence>
<evidence type="ECO:0000313" key="3">
    <source>
        <dbReference type="EMBL" id="ALS61975.1"/>
    </source>
</evidence>
<protein>
    <submittedName>
        <fullName evidence="3">Uncharacterized protein</fullName>
    </submittedName>
</protein>
<feature type="transmembrane region" description="Helical" evidence="1">
    <location>
        <begin position="6"/>
        <end position="29"/>
    </location>
</feature>
<dbReference type="Proteomes" id="UP000060277">
    <property type="component" value="Chromosome"/>
</dbReference>
<evidence type="ECO:0000313" key="2">
    <source>
        <dbReference type="EMBL" id="ALS60684.1"/>
    </source>
</evidence>
<evidence type="ECO:0000256" key="1">
    <source>
        <dbReference type="SAM" id="Phobius"/>
    </source>
</evidence>
<keyword evidence="1" id="KW-0812">Transmembrane</keyword>
<proteinExistence type="predicted"/>
<name>A0ABN4JLS1_9BURK</name>
<keyword evidence="1" id="KW-0472">Membrane</keyword>
<accession>A0ABN4JLS1</accession>
<gene>
    <name evidence="2" type="ORF">AT302_13790</name>
    <name evidence="3" type="ORF">AT302_21515</name>
</gene>
<reference evidence="3" key="2">
    <citation type="submission" date="2016-06" db="EMBL/GenBank/DDBJ databases">
        <title>Complete genome sequence of Pandoraea norimbergensis DSM 11628.</title>
        <authorList>
            <person name="Ee R."/>
            <person name="Lim Y.-L."/>
            <person name="Yong D."/>
            <person name="Yin W.-F."/>
            <person name="Chan K.-G."/>
        </authorList>
    </citation>
    <scope>NUCLEOTIDE SEQUENCE</scope>
    <source>
        <strain evidence="3">DSM 11628</strain>
    </source>
</reference>
<evidence type="ECO:0000313" key="4">
    <source>
        <dbReference type="Proteomes" id="UP000060277"/>
    </source>
</evidence>
<reference evidence="4" key="1">
    <citation type="submission" date="2015-12" db="EMBL/GenBank/DDBJ databases">
        <title>Complete genome sequence of Pandoraea norimbergensis DSM 11628.</title>
        <authorList>
            <person name="Ee R."/>
            <person name="Lim Y.-L."/>
            <person name="Yong D."/>
            <person name="Yin W.-F."/>
            <person name="Chan K.-G."/>
        </authorList>
    </citation>
    <scope>NUCLEOTIDE SEQUENCE [LARGE SCALE GENOMIC DNA]</scope>
    <source>
        <strain evidence="2 4">DSM 11628</strain>
    </source>
</reference>
<dbReference type="EMBL" id="CP013480">
    <property type="protein sequence ID" value="ALS61975.1"/>
    <property type="molecule type" value="Genomic_DNA"/>
</dbReference>
<dbReference type="RefSeq" id="WP_058377598.1">
    <property type="nucleotide sequence ID" value="NZ_CP013480.3"/>
</dbReference>
<organism evidence="3 4">
    <name type="scientific">Pandoraea norimbergensis</name>
    <dbReference type="NCBI Taxonomy" id="93219"/>
    <lineage>
        <taxon>Bacteria</taxon>
        <taxon>Pseudomonadati</taxon>
        <taxon>Pseudomonadota</taxon>
        <taxon>Betaproteobacteria</taxon>
        <taxon>Burkholderiales</taxon>
        <taxon>Burkholderiaceae</taxon>
        <taxon>Pandoraea</taxon>
    </lineage>
</organism>
<feature type="transmembrane region" description="Helical" evidence="1">
    <location>
        <begin position="41"/>
        <end position="62"/>
    </location>
</feature>
<dbReference type="EMBL" id="CP013480">
    <property type="protein sequence ID" value="ALS60684.1"/>
    <property type="molecule type" value="Genomic_DNA"/>
</dbReference>
<keyword evidence="1" id="KW-1133">Transmembrane helix</keyword>